<keyword evidence="4" id="KW-0732">Signal</keyword>
<reference evidence="6 7" key="1">
    <citation type="submission" date="2009-10" db="EMBL/GenBank/DDBJ databases">
        <title>Complete sequence of Halothiobacillus neapolitanus c2.</title>
        <authorList>
            <consortium name="US DOE Joint Genome Institute"/>
            <person name="Lucas S."/>
            <person name="Copeland A."/>
            <person name="Lapidus A."/>
            <person name="Glavina del Rio T."/>
            <person name="Tice H."/>
            <person name="Bruce D."/>
            <person name="Goodwin L."/>
            <person name="Pitluck S."/>
            <person name="Davenport K."/>
            <person name="Brettin T."/>
            <person name="Detter J.C."/>
            <person name="Han C."/>
            <person name="Tapia R."/>
            <person name="Larimer F."/>
            <person name="Land M."/>
            <person name="Hauser L."/>
            <person name="Kyrpides N."/>
            <person name="Mikhailova N."/>
            <person name="Kerfeld C."/>
            <person name="Cannon G."/>
            <person name="Heinhort S."/>
        </authorList>
    </citation>
    <scope>NUCLEOTIDE SEQUENCE [LARGE SCALE GENOMIC DNA]</scope>
    <source>
        <strain evidence="7">ATCC 23641 / c2</strain>
    </source>
</reference>
<dbReference type="GO" id="GO:0006457">
    <property type="term" value="P:protein folding"/>
    <property type="evidence" value="ECO:0007669"/>
    <property type="project" value="InterPro"/>
</dbReference>
<name>D0KY40_HALNC</name>
<feature type="domain" description="PPIase cyclophilin-type" evidence="5">
    <location>
        <begin position="40"/>
        <end position="197"/>
    </location>
</feature>
<dbReference type="Gene3D" id="2.40.100.10">
    <property type="entry name" value="Cyclophilin-like"/>
    <property type="match status" value="1"/>
</dbReference>
<dbReference type="EC" id="5.2.1.8" evidence="4"/>
<organism evidence="6 7">
    <name type="scientific">Halothiobacillus neapolitanus (strain ATCC 23641 / DSM 15147 / CIP 104769 / NCIMB 8539 / c2)</name>
    <name type="common">Thiobacillus neapolitanus</name>
    <dbReference type="NCBI Taxonomy" id="555778"/>
    <lineage>
        <taxon>Bacteria</taxon>
        <taxon>Pseudomonadati</taxon>
        <taxon>Pseudomonadota</taxon>
        <taxon>Gammaproteobacteria</taxon>
        <taxon>Chromatiales</taxon>
        <taxon>Halothiobacillaceae</taxon>
        <taxon>Halothiobacillus</taxon>
    </lineage>
</organism>
<dbReference type="PROSITE" id="PS00170">
    <property type="entry name" value="CSA_PPIASE_1"/>
    <property type="match status" value="1"/>
</dbReference>
<evidence type="ECO:0000256" key="2">
    <source>
        <dbReference type="ARBA" id="ARBA00023110"/>
    </source>
</evidence>
<dbReference type="PRINTS" id="PR00153">
    <property type="entry name" value="CSAPPISMRASE"/>
</dbReference>
<dbReference type="EMBL" id="CP001801">
    <property type="protein sequence ID" value="ACX95363.1"/>
    <property type="molecule type" value="Genomic_DNA"/>
</dbReference>
<keyword evidence="7" id="KW-1185">Reference proteome</keyword>
<evidence type="ECO:0000256" key="1">
    <source>
        <dbReference type="ARBA" id="ARBA00007365"/>
    </source>
</evidence>
<comment type="function">
    <text evidence="4">PPIases accelerate the folding of proteins. It catalyzes the cis-trans isomerization of proline imidic peptide bonds in oligopeptides.</text>
</comment>
<feature type="chain" id="PRO_5006523309" description="Peptidyl-prolyl cis-trans isomerase" evidence="4">
    <location>
        <begin position="26"/>
        <end position="199"/>
    </location>
</feature>
<dbReference type="PANTHER" id="PTHR43246">
    <property type="entry name" value="PEPTIDYL-PROLYL CIS-TRANS ISOMERASE CYP38, CHLOROPLASTIC"/>
    <property type="match status" value="1"/>
</dbReference>
<dbReference type="KEGG" id="hna:Hneap_0508"/>
<keyword evidence="3 4" id="KW-0413">Isomerase</keyword>
<dbReference type="Pfam" id="PF00160">
    <property type="entry name" value="Pro_isomerase"/>
    <property type="match status" value="1"/>
</dbReference>
<dbReference type="InterPro" id="IPR002130">
    <property type="entry name" value="Cyclophilin-type_PPIase_dom"/>
</dbReference>
<dbReference type="RefSeq" id="WP_012823399.1">
    <property type="nucleotide sequence ID" value="NC_013422.1"/>
</dbReference>
<feature type="signal peptide" evidence="4">
    <location>
        <begin position="1"/>
        <end position="25"/>
    </location>
</feature>
<sequence>MNKARRLFSAIAVACLIGSTSSVFATEAPKAKPVLVKIVTNMGAITVEMDADKAPKTVENFLSYVKSGFYNDTIFHRVIPGFMIQGGGFTPDFRQKPTQAPIANEANNGLSNRRGTIAMARTSDPNSATAQFFINVADNKFLDYSGPSMRGAGYAVFGHVTSGMDVVDKIVSTPTGAAGPFPQDVPKKTVLIESIKVLP</sequence>
<dbReference type="OrthoDB" id="9807797at2"/>
<proteinExistence type="inferred from homology"/>
<comment type="catalytic activity">
    <reaction evidence="4">
        <text>[protein]-peptidylproline (omega=180) = [protein]-peptidylproline (omega=0)</text>
        <dbReference type="Rhea" id="RHEA:16237"/>
        <dbReference type="Rhea" id="RHEA-COMP:10747"/>
        <dbReference type="Rhea" id="RHEA-COMP:10748"/>
        <dbReference type="ChEBI" id="CHEBI:83833"/>
        <dbReference type="ChEBI" id="CHEBI:83834"/>
        <dbReference type="EC" id="5.2.1.8"/>
    </reaction>
</comment>
<dbReference type="InterPro" id="IPR044665">
    <property type="entry name" value="E_coli_cyclophilin_A-like"/>
</dbReference>
<accession>D0KY40</accession>
<dbReference type="GO" id="GO:0003755">
    <property type="term" value="F:peptidyl-prolyl cis-trans isomerase activity"/>
    <property type="evidence" value="ECO:0007669"/>
    <property type="project" value="UniProtKB-UniRule"/>
</dbReference>
<gene>
    <name evidence="6" type="ordered locus">Hneap_0508</name>
</gene>
<evidence type="ECO:0000313" key="6">
    <source>
        <dbReference type="EMBL" id="ACX95363.1"/>
    </source>
</evidence>
<protein>
    <recommendedName>
        <fullName evidence="4">Peptidyl-prolyl cis-trans isomerase</fullName>
        <shortName evidence="4">PPIase</shortName>
        <ecNumber evidence="4">5.2.1.8</ecNumber>
    </recommendedName>
</protein>
<comment type="similarity">
    <text evidence="1 4">Belongs to the cyclophilin-type PPIase family.</text>
</comment>
<keyword evidence="2 4" id="KW-0697">Rotamase</keyword>
<dbReference type="Proteomes" id="UP000009102">
    <property type="component" value="Chromosome"/>
</dbReference>
<evidence type="ECO:0000259" key="5">
    <source>
        <dbReference type="PROSITE" id="PS50072"/>
    </source>
</evidence>
<dbReference type="SUPFAM" id="SSF50891">
    <property type="entry name" value="Cyclophilin-like"/>
    <property type="match status" value="1"/>
</dbReference>
<evidence type="ECO:0000256" key="4">
    <source>
        <dbReference type="RuleBase" id="RU363019"/>
    </source>
</evidence>
<dbReference type="PROSITE" id="PS50072">
    <property type="entry name" value="CSA_PPIASE_2"/>
    <property type="match status" value="1"/>
</dbReference>
<dbReference type="InterPro" id="IPR029000">
    <property type="entry name" value="Cyclophilin-like_dom_sf"/>
</dbReference>
<evidence type="ECO:0000313" key="7">
    <source>
        <dbReference type="Proteomes" id="UP000009102"/>
    </source>
</evidence>
<dbReference type="CDD" id="cd01920">
    <property type="entry name" value="cyclophilin_EcCYP_like"/>
    <property type="match status" value="1"/>
</dbReference>
<evidence type="ECO:0000256" key="3">
    <source>
        <dbReference type="ARBA" id="ARBA00023235"/>
    </source>
</evidence>
<dbReference type="HOGENOM" id="CLU_012062_16_9_6"/>
<dbReference type="STRING" id="555778.Hneap_0508"/>
<dbReference type="AlphaFoldDB" id="D0KY40"/>
<dbReference type="eggNOG" id="COG0652">
    <property type="taxonomic scope" value="Bacteria"/>
</dbReference>
<dbReference type="InterPro" id="IPR020892">
    <property type="entry name" value="Cyclophilin-type_PPIase_CS"/>
</dbReference>